<dbReference type="InterPro" id="IPR013024">
    <property type="entry name" value="GGCT-like"/>
</dbReference>
<dbReference type="InterPro" id="IPR036568">
    <property type="entry name" value="GGCT-like_sf"/>
</dbReference>
<dbReference type="OrthoDB" id="2924818at2759"/>
<proteinExistence type="predicted"/>
<gene>
    <name evidence="6" type="ORF">IMSHALPRED_008587</name>
</gene>
<evidence type="ECO:0000259" key="5">
    <source>
        <dbReference type="Pfam" id="PF06094"/>
    </source>
</evidence>
<sequence>MSESVGLAGPASGSIFDQSSQVAWPGIAGSSTVLCRGYANVVSSSNPDDEVYGLVYHLNPSDEDRLDCNEGVPFAYTKEIIAINFWESKDGEAVDVSLRGMMQDVLVYIDRKRVVDDHPREEYIHRMNMGIKDAVDGAGVPFAYVQRFMRPFIPEQVDNEVEGLARKQASNFEDRM</sequence>
<keyword evidence="7" id="KW-1185">Reference proteome</keyword>
<dbReference type="CDD" id="cd06661">
    <property type="entry name" value="GGCT_like"/>
    <property type="match status" value="1"/>
</dbReference>
<dbReference type="GO" id="GO:0003839">
    <property type="term" value="F:gamma-glutamylcyclotransferase activity"/>
    <property type="evidence" value="ECO:0007669"/>
    <property type="project" value="UniProtKB-EC"/>
</dbReference>
<dbReference type="InterPro" id="IPR017939">
    <property type="entry name" value="G-Glutamylcylcotransferase"/>
</dbReference>
<dbReference type="InterPro" id="IPR009288">
    <property type="entry name" value="AIG2-like_dom"/>
</dbReference>
<dbReference type="PANTHER" id="PTHR12935">
    <property type="entry name" value="GAMMA-GLUTAMYLCYCLOTRANSFERASE"/>
    <property type="match status" value="1"/>
</dbReference>
<protein>
    <recommendedName>
        <fullName evidence="1">gamma-glutamylcyclotransferase</fullName>
        <ecNumber evidence="1">4.3.2.9</ecNumber>
    </recommendedName>
</protein>
<dbReference type="Gene3D" id="3.10.490.10">
    <property type="entry name" value="Gamma-glutamyl cyclotransferase-like"/>
    <property type="match status" value="1"/>
</dbReference>
<feature type="active site" description="Proton acceptor" evidence="3">
    <location>
        <position position="70"/>
    </location>
</feature>
<dbReference type="EC" id="4.3.2.9" evidence="1"/>
<dbReference type="PANTHER" id="PTHR12935:SF0">
    <property type="entry name" value="GAMMA-GLUTAMYLCYCLOTRANSFERASE"/>
    <property type="match status" value="1"/>
</dbReference>
<evidence type="ECO:0000313" key="6">
    <source>
        <dbReference type="EMBL" id="CAF9931295.1"/>
    </source>
</evidence>
<feature type="domain" description="Gamma-glutamylcyclotransferase AIG2-like" evidence="5">
    <location>
        <begin position="35"/>
        <end position="109"/>
    </location>
</feature>
<organism evidence="6 7">
    <name type="scientific">Imshaugia aleurites</name>
    <dbReference type="NCBI Taxonomy" id="172621"/>
    <lineage>
        <taxon>Eukaryota</taxon>
        <taxon>Fungi</taxon>
        <taxon>Dikarya</taxon>
        <taxon>Ascomycota</taxon>
        <taxon>Pezizomycotina</taxon>
        <taxon>Lecanoromycetes</taxon>
        <taxon>OSLEUM clade</taxon>
        <taxon>Lecanoromycetidae</taxon>
        <taxon>Lecanorales</taxon>
        <taxon>Lecanorineae</taxon>
        <taxon>Parmeliaceae</taxon>
        <taxon>Imshaugia</taxon>
    </lineage>
</organism>
<dbReference type="Pfam" id="PF06094">
    <property type="entry name" value="GGACT"/>
    <property type="match status" value="1"/>
</dbReference>
<dbReference type="EMBL" id="CAJPDT010000060">
    <property type="protein sequence ID" value="CAF9931295.1"/>
    <property type="molecule type" value="Genomic_DNA"/>
</dbReference>
<evidence type="ECO:0000256" key="2">
    <source>
        <dbReference type="ARBA" id="ARBA00023239"/>
    </source>
</evidence>
<feature type="binding site" evidence="4">
    <location>
        <position position="123"/>
    </location>
    <ligand>
        <name>substrate</name>
    </ligand>
</feature>
<accession>A0A8H3IWL4</accession>
<evidence type="ECO:0000256" key="3">
    <source>
        <dbReference type="PIRSR" id="PIRSR617939-1"/>
    </source>
</evidence>
<evidence type="ECO:0000256" key="1">
    <source>
        <dbReference type="ARBA" id="ARBA00012346"/>
    </source>
</evidence>
<evidence type="ECO:0000313" key="7">
    <source>
        <dbReference type="Proteomes" id="UP000664534"/>
    </source>
</evidence>
<dbReference type="AlphaFoldDB" id="A0A8H3IWL4"/>
<reference evidence="6" key="1">
    <citation type="submission" date="2021-03" db="EMBL/GenBank/DDBJ databases">
        <authorList>
            <person name="Tagirdzhanova G."/>
        </authorList>
    </citation>
    <scope>NUCLEOTIDE SEQUENCE</scope>
</reference>
<dbReference type="Proteomes" id="UP000664534">
    <property type="component" value="Unassembled WGS sequence"/>
</dbReference>
<keyword evidence="2" id="KW-0456">Lyase</keyword>
<comment type="caution">
    <text evidence="6">The sequence shown here is derived from an EMBL/GenBank/DDBJ whole genome shotgun (WGS) entry which is preliminary data.</text>
</comment>
<evidence type="ECO:0000256" key="4">
    <source>
        <dbReference type="PIRSR" id="PIRSR617939-2"/>
    </source>
</evidence>
<name>A0A8H3IWL4_9LECA</name>
<dbReference type="SUPFAM" id="SSF110857">
    <property type="entry name" value="Gamma-glutamyl cyclotransferase-like"/>
    <property type="match status" value="1"/>
</dbReference>